<keyword evidence="1" id="KW-1133">Transmembrane helix</keyword>
<keyword evidence="3" id="KW-1185">Reference proteome</keyword>
<reference evidence="2 3" key="1">
    <citation type="submission" date="2016-07" db="EMBL/GenBank/DDBJ databases">
        <title>Draft genome of the white-rot fungus Obba rivulosa 3A-2.</title>
        <authorList>
            <consortium name="DOE Joint Genome Institute"/>
            <person name="Miettinen O."/>
            <person name="Riley R."/>
            <person name="Acob R."/>
            <person name="Barry K."/>
            <person name="Cullen D."/>
            <person name="De Vries R."/>
            <person name="Hainaut M."/>
            <person name="Hatakka A."/>
            <person name="Henrissat B."/>
            <person name="Hilden K."/>
            <person name="Kuo R."/>
            <person name="Labutti K."/>
            <person name="Lipzen A."/>
            <person name="Makela M.R."/>
            <person name="Sandor L."/>
            <person name="Spatafora J.W."/>
            <person name="Grigoriev I.V."/>
            <person name="Hibbett D.S."/>
        </authorList>
    </citation>
    <scope>NUCLEOTIDE SEQUENCE [LARGE SCALE GENOMIC DNA]</scope>
    <source>
        <strain evidence="2 3">3A-2</strain>
    </source>
</reference>
<dbReference type="Gene3D" id="3.40.50.1820">
    <property type="entry name" value="alpha/beta hydrolase"/>
    <property type="match status" value="1"/>
</dbReference>
<gene>
    <name evidence="2" type="ORF">OBBRIDRAFT_789661</name>
</gene>
<dbReference type="OrthoDB" id="6431331at2759"/>
<dbReference type="AlphaFoldDB" id="A0A8E2DR47"/>
<dbReference type="Proteomes" id="UP000250043">
    <property type="component" value="Unassembled WGS sequence"/>
</dbReference>
<feature type="transmembrane region" description="Helical" evidence="1">
    <location>
        <begin position="58"/>
        <end position="80"/>
    </location>
</feature>
<dbReference type="PANTHER" id="PTHR37471:SF1">
    <property type="entry name" value="AB HYDROLASE-1 DOMAIN-CONTAINING PROTEIN"/>
    <property type="match status" value="1"/>
</dbReference>
<evidence type="ECO:0000313" key="3">
    <source>
        <dbReference type="Proteomes" id="UP000250043"/>
    </source>
</evidence>
<evidence type="ECO:0000256" key="1">
    <source>
        <dbReference type="SAM" id="Phobius"/>
    </source>
</evidence>
<feature type="transmembrane region" description="Helical" evidence="1">
    <location>
        <begin position="24"/>
        <end position="52"/>
    </location>
</feature>
<proteinExistence type="predicted"/>
<dbReference type="InterPro" id="IPR029058">
    <property type="entry name" value="AB_hydrolase_fold"/>
</dbReference>
<protein>
    <submittedName>
        <fullName evidence="2">Uncharacterized protein</fullName>
    </submittedName>
</protein>
<organism evidence="2 3">
    <name type="scientific">Obba rivulosa</name>
    <dbReference type="NCBI Taxonomy" id="1052685"/>
    <lineage>
        <taxon>Eukaryota</taxon>
        <taxon>Fungi</taxon>
        <taxon>Dikarya</taxon>
        <taxon>Basidiomycota</taxon>
        <taxon>Agaricomycotina</taxon>
        <taxon>Agaricomycetes</taxon>
        <taxon>Polyporales</taxon>
        <taxon>Gelatoporiaceae</taxon>
        <taxon>Obba</taxon>
    </lineage>
</organism>
<accession>A0A8E2DR47</accession>
<dbReference type="PANTHER" id="PTHR37471">
    <property type="entry name" value="UNNAMED PRODUCT"/>
    <property type="match status" value="1"/>
</dbReference>
<dbReference type="EMBL" id="KV722347">
    <property type="protein sequence ID" value="OCH94139.1"/>
    <property type="molecule type" value="Genomic_DNA"/>
</dbReference>
<name>A0A8E2DR47_9APHY</name>
<dbReference type="SUPFAM" id="SSF53474">
    <property type="entry name" value="alpha/beta-Hydrolases"/>
    <property type="match status" value="1"/>
</dbReference>
<evidence type="ECO:0000313" key="2">
    <source>
        <dbReference type="EMBL" id="OCH94139.1"/>
    </source>
</evidence>
<sequence length="542" mass="61502">MKAAQSHMATGLPEKLHLPRRRDVSFWIVLLFAVLPLWSIVPLSWAFVIYALRSGSVWTYAWCGQALFAAALCEVFFSAYHYNLSRFISRQSPLPPTNLAELQGALKRVLLAGLANLPEDGYDEESLDIDRPGSPAETITLLDFDDPRAVDFRNYLRTWFNKMPWSSIHKNELHAWLYWSIFNAPFTSFDALPASHQKVLQEATQMIESRSGSKIPDGSNPAVKPLRLTLDPVNVAWRPFVWYVGVALSNYILRRRFQNIWKAQIGTFNGLDYLLRVPSNWDPLTGPRPIVFMHGLGLGLTQYQRFLTQLFRQLPHHPVLVPLQPHVSQEIFHPAYLRPMSWRKMANCLASLLNELGWADLDEQEDEGLTSSETAKGAAETKVPKGVTVLSHSNGSFTHAWMLKAHPGLITRSCFVDPVTFCSWEGDLCYNFIYRSCATGMELIIKYFVGAELGVANFLQRHFDWSSNSLWYEEIPAARDPSKNMFFLGGKDAIVNAERVRRYLTSHGVRKGLCYDPNGRHGQALLSGTSGQKTILQWLQRA</sequence>
<keyword evidence="1" id="KW-0472">Membrane</keyword>
<keyword evidence="1" id="KW-0812">Transmembrane</keyword>